<dbReference type="PANTHER" id="PTHR43736:SF1">
    <property type="entry name" value="DIHYDRONEOPTERIN TRIPHOSPHATE DIPHOSPHATASE"/>
    <property type="match status" value="1"/>
</dbReference>
<name>A0A402BH27_9CHLR</name>
<evidence type="ECO:0000256" key="3">
    <source>
        <dbReference type="RuleBase" id="RU003476"/>
    </source>
</evidence>
<dbReference type="EMBL" id="BIFT01000002">
    <property type="protein sequence ID" value="GCE30547.1"/>
    <property type="molecule type" value="Genomic_DNA"/>
</dbReference>
<evidence type="ECO:0000256" key="1">
    <source>
        <dbReference type="ARBA" id="ARBA00005582"/>
    </source>
</evidence>
<dbReference type="PROSITE" id="PS00893">
    <property type="entry name" value="NUDIX_BOX"/>
    <property type="match status" value="1"/>
</dbReference>
<dbReference type="RefSeq" id="WP_126630622.1">
    <property type="nucleotide sequence ID" value="NZ_BIFT01000002.1"/>
</dbReference>
<dbReference type="PRINTS" id="PR00502">
    <property type="entry name" value="NUDIXFAMILY"/>
</dbReference>
<evidence type="ECO:0000256" key="2">
    <source>
        <dbReference type="ARBA" id="ARBA00022801"/>
    </source>
</evidence>
<evidence type="ECO:0000313" key="6">
    <source>
        <dbReference type="Proteomes" id="UP000287171"/>
    </source>
</evidence>
<gene>
    <name evidence="5" type="ORF">KDA_60310</name>
</gene>
<proteinExistence type="inferred from homology"/>
<keyword evidence="2 3" id="KW-0378">Hydrolase</keyword>
<dbReference type="AlphaFoldDB" id="A0A402BH27"/>
<dbReference type="PANTHER" id="PTHR43736">
    <property type="entry name" value="ADP-RIBOSE PYROPHOSPHATASE"/>
    <property type="match status" value="1"/>
</dbReference>
<comment type="similarity">
    <text evidence="1 3">Belongs to the Nudix hydrolase family.</text>
</comment>
<accession>A0A402BH27</accession>
<comment type="caution">
    <text evidence="5">The sequence shown here is derived from an EMBL/GenBank/DDBJ whole genome shotgun (WGS) entry which is preliminary data.</text>
</comment>
<dbReference type="Proteomes" id="UP000287171">
    <property type="component" value="Unassembled WGS sequence"/>
</dbReference>
<keyword evidence="6" id="KW-1185">Reference proteome</keyword>
<dbReference type="InterPro" id="IPR015797">
    <property type="entry name" value="NUDIX_hydrolase-like_dom_sf"/>
</dbReference>
<feature type="domain" description="Nudix hydrolase" evidence="4">
    <location>
        <begin position="33"/>
        <end position="170"/>
    </location>
</feature>
<dbReference type="OrthoDB" id="9804442at2"/>
<dbReference type="SUPFAM" id="SSF55811">
    <property type="entry name" value="Nudix"/>
    <property type="match status" value="1"/>
</dbReference>
<protein>
    <recommendedName>
        <fullName evidence="4">Nudix hydrolase domain-containing protein</fullName>
    </recommendedName>
</protein>
<reference evidence="6" key="1">
    <citation type="submission" date="2018-12" db="EMBL/GenBank/DDBJ databases">
        <title>Tengunoibacter tsumagoiensis gen. nov., sp. nov., Dictyobacter kobayashii sp. nov., D. alpinus sp. nov., and D. joshuensis sp. nov. and description of Dictyobacteraceae fam. nov. within the order Ktedonobacterales isolated from Tengu-no-mugimeshi.</title>
        <authorList>
            <person name="Wang C.M."/>
            <person name="Zheng Y."/>
            <person name="Sakai Y."/>
            <person name="Toyoda A."/>
            <person name="Minakuchi Y."/>
            <person name="Abe K."/>
            <person name="Yokota A."/>
            <person name="Yabe S."/>
        </authorList>
    </citation>
    <scope>NUCLEOTIDE SEQUENCE [LARGE SCALE GENOMIC DNA]</scope>
    <source>
        <strain evidence="6">Uno16</strain>
    </source>
</reference>
<dbReference type="GO" id="GO:0016787">
    <property type="term" value="F:hydrolase activity"/>
    <property type="evidence" value="ECO:0007669"/>
    <property type="project" value="UniProtKB-KW"/>
</dbReference>
<evidence type="ECO:0000259" key="4">
    <source>
        <dbReference type="PROSITE" id="PS51462"/>
    </source>
</evidence>
<dbReference type="PROSITE" id="PS51462">
    <property type="entry name" value="NUDIX"/>
    <property type="match status" value="1"/>
</dbReference>
<sequence>MEQIGNVLKVERDIAWLPQPNEGSLILSTVLPPLDAIATAFVLAFSGEEIVMSQLTDRGWDLPGGHVEPGETVEEAARRELYEETGVHVGSLQLLGYQRLRLLGPKPDPYAYPYPDSYQVFYTGQITGLEDFERTSETHGRGFFAPEEARRIDWIQRHAGFYEAALQKIQQ</sequence>
<dbReference type="InterPro" id="IPR000086">
    <property type="entry name" value="NUDIX_hydrolase_dom"/>
</dbReference>
<dbReference type="Pfam" id="PF00293">
    <property type="entry name" value="NUDIX"/>
    <property type="match status" value="1"/>
</dbReference>
<dbReference type="InterPro" id="IPR020476">
    <property type="entry name" value="Nudix_hydrolase"/>
</dbReference>
<organism evidence="5 6">
    <name type="scientific">Dictyobacter alpinus</name>
    <dbReference type="NCBI Taxonomy" id="2014873"/>
    <lineage>
        <taxon>Bacteria</taxon>
        <taxon>Bacillati</taxon>
        <taxon>Chloroflexota</taxon>
        <taxon>Ktedonobacteria</taxon>
        <taxon>Ktedonobacterales</taxon>
        <taxon>Dictyobacteraceae</taxon>
        <taxon>Dictyobacter</taxon>
    </lineage>
</organism>
<evidence type="ECO:0000313" key="5">
    <source>
        <dbReference type="EMBL" id="GCE30547.1"/>
    </source>
</evidence>
<dbReference type="InterPro" id="IPR020084">
    <property type="entry name" value="NUDIX_hydrolase_CS"/>
</dbReference>
<dbReference type="Gene3D" id="3.90.79.10">
    <property type="entry name" value="Nucleoside Triphosphate Pyrophosphohydrolase"/>
    <property type="match status" value="1"/>
</dbReference>
<dbReference type="CDD" id="cd02883">
    <property type="entry name" value="NUDIX_Hydrolase"/>
    <property type="match status" value="1"/>
</dbReference>